<evidence type="ECO:0000313" key="2">
    <source>
        <dbReference type="EMBL" id="AHV97060.1"/>
    </source>
</evidence>
<dbReference type="eggNOG" id="ENOG50306XW">
    <property type="taxonomic scope" value="Bacteria"/>
</dbReference>
<accession>X4ZK31</accession>
<proteinExistence type="predicted"/>
<dbReference type="STRING" id="1268072.PSAB_10650"/>
<dbReference type="OrthoDB" id="9820879at2"/>
<gene>
    <name evidence="2" type="ORF">PSAB_10650</name>
</gene>
<dbReference type="Proteomes" id="UP000019772">
    <property type="component" value="Chromosome"/>
</dbReference>
<sequence length="219" mass="23468">MIDNKDPESNESSVLSGAFPANGNTVGDDQAFGGSSYGGVIPESASSMAIATPDLDLSQPQELKKSAPGAQWNPDQFLSIAIFPKDSTCFGDATPSYQNLFSSQCGNVEQCGSPFIFDILYHVDADGVSRPTPFTPPKLTLDVKFIDTSGNVVFQKQATDNNPVYRSAGSPLKTTFGTRFTINTTKNGNLQVSLKMHDTDTGKIVRYTDSIKCSIIDCS</sequence>
<name>X4ZK31_9BACL</name>
<dbReference type="KEGG" id="psab:PSAB_10650"/>
<reference evidence="2 3" key="1">
    <citation type="journal article" date="2014" name="PLoS Genet.">
        <title>Comparative Genomic Analysis of N2-Fixing and Non-N2-Fixing Paenibacillus spp.: Organization, Evolution and Expression of the Nitrogen Fixation Genes.</title>
        <authorList>
            <person name="Xie J.B."/>
            <person name="Du Z."/>
            <person name="Bai L."/>
            <person name="Tian C."/>
            <person name="Zhang Y."/>
            <person name="Xie J.Y."/>
            <person name="Wang T."/>
            <person name="Liu X."/>
            <person name="Chen X."/>
            <person name="Cheng Q."/>
            <person name="Chen S."/>
            <person name="Li J."/>
        </authorList>
    </citation>
    <scope>NUCLEOTIDE SEQUENCE [LARGE SCALE GENOMIC DNA]</scope>
    <source>
        <strain evidence="2 3">T27</strain>
    </source>
</reference>
<dbReference type="HOGENOM" id="CLU_1260426_0_0_9"/>
<organism evidence="2 3">
    <name type="scientific">Paenibacillus sabinae T27</name>
    <dbReference type="NCBI Taxonomy" id="1268072"/>
    <lineage>
        <taxon>Bacteria</taxon>
        <taxon>Bacillati</taxon>
        <taxon>Bacillota</taxon>
        <taxon>Bacilli</taxon>
        <taxon>Bacillales</taxon>
        <taxon>Paenibacillaceae</taxon>
        <taxon>Paenibacillus</taxon>
    </lineage>
</organism>
<evidence type="ECO:0000256" key="1">
    <source>
        <dbReference type="SAM" id="MobiDB-lite"/>
    </source>
</evidence>
<dbReference type="EMBL" id="CP004078">
    <property type="protein sequence ID" value="AHV97060.1"/>
    <property type="molecule type" value="Genomic_DNA"/>
</dbReference>
<keyword evidence="3" id="KW-1185">Reference proteome</keyword>
<dbReference type="AlphaFoldDB" id="X4ZK31"/>
<protein>
    <submittedName>
        <fullName evidence="2">Uncharacterized protein</fullName>
    </submittedName>
</protein>
<dbReference type="RefSeq" id="WP_025334597.1">
    <property type="nucleotide sequence ID" value="NZ_CP004078.1"/>
</dbReference>
<feature type="region of interest" description="Disordered" evidence="1">
    <location>
        <begin position="1"/>
        <end position="26"/>
    </location>
</feature>
<evidence type="ECO:0000313" key="3">
    <source>
        <dbReference type="Proteomes" id="UP000019772"/>
    </source>
</evidence>